<dbReference type="AlphaFoldDB" id="F0WMI8"/>
<reference evidence="1" key="2">
    <citation type="submission" date="2011-02" db="EMBL/GenBank/DDBJ databases">
        <authorList>
            <person name="MacLean D."/>
        </authorList>
    </citation>
    <scope>NUCLEOTIDE SEQUENCE</scope>
</reference>
<dbReference type="SUPFAM" id="SSF52058">
    <property type="entry name" value="L domain-like"/>
    <property type="match status" value="1"/>
</dbReference>
<sequence>MNSLITLNAISRVVHKRNVTVYSRMHALPTALNKDPSTRMPRARGLPPIRETIADFIDCNLTAIPQQVWTHHTLLHLNFSQNRISRFPGAIIAKELQRLQVVELQDNSLYTLEDILPLSTLPHLWKIDLSENPLRLLSNRIYLLECMFCAETHVTHFSPQPCQIVPELIAPSTTYRHLLPRCCGFPMLQFFNESWITDDELNAVEKELGWKFEYKSSVLSKARGKVAKVSSSDTFRARIQFRTAPFRISKETAAFTLTQKRETALPPTRMIAKCQFACPSGSDLSHSEANDTFPTNFLDTENADAVLSNLLKPLASCSILPEKRSEDTDASPETLGNLLSGLSCEEVNYVRLQSRVYVGENHENKATSFNKENAYLRGSILLDAVAQMEKSLRLIKYAKERLSTEDIHSVSSTMKIHRKSHRVRRRDKGKSNLETDLDRLLANLKVANATDVRNINLQNEKLLLASFIENEKKVVAEERLAQELEQHRHRLSMIDAKEWPLTIVASHQSVSFASPWQERDYNAKYCGKKSVRGDRVEMLEEAESDTLTHVNSQELMVRTAEIRVNAKENLMELERFWRGFQQQESEWETKRQQDPISRIRRRLQRRYHIHG</sequence>
<gene>
    <name evidence="1" type="primary">AlNc14C157G7678</name>
    <name evidence="1" type="ORF">ALNC14_086630</name>
</gene>
<reference evidence="1" key="1">
    <citation type="journal article" date="2011" name="PLoS Biol.">
        <title>Gene gain and loss during evolution of obligate parasitism in the white rust pathogen of Arabidopsis thaliana.</title>
        <authorList>
            <person name="Kemen E."/>
            <person name="Gardiner A."/>
            <person name="Schultz-Larsen T."/>
            <person name="Kemen A.C."/>
            <person name="Balmuth A.L."/>
            <person name="Robert-Seilaniantz A."/>
            <person name="Bailey K."/>
            <person name="Holub E."/>
            <person name="Studholme D.J."/>
            <person name="Maclean D."/>
            <person name="Jones J.D."/>
        </authorList>
    </citation>
    <scope>NUCLEOTIDE SEQUENCE</scope>
</reference>
<dbReference type="EMBL" id="FR824202">
    <property type="protein sequence ID" value="CCA22520.1"/>
    <property type="molecule type" value="Genomic_DNA"/>
</dbReference>
<evidence type="ECO:0000313" key="1">
    <source>
        <dbReference type="EMBL" id="CCA22520.1"/>
    </source>
</evidence>
<accession>F0WMI8</accession>
<protein>
    <submittedName>
        <fullName evidence="1">Uncharacterized protein AlNc14C157G7678</fullName>
    </submittedName>
</protein>
<name>F0WMI8_9STRA</name>
<dbReference type="InterPro" id="IPR032675">
    <property type="entry name" value="LRR_dom_sf"/>
</dbReference>
<dbReference type="HOGENOM" id="CLU_024291_0_0_1"/>
<proteinExistence type="predicted"/>
<organism evidence="1">
    <name type="scientific">Albugo laibachii Nc14</name>
    <dbReference type="NCBI Taxonomy" id="890382"/>
    <lineage>
        <taxon>Eukaryota</taxon>
        <taxon>Sar</taxon>
        <taxon>Stramenopiles</taxon>
        <taxon>Oomycota</taxon>
        <taxon>Peronosporomycetes</taxon>
        <taxon>Albuginales</taxon>
        <taxon>Albuginaceae</taxon>
        <taxon>Albugo</taxon>
    </lineage>
</organism>
<dbReference type="Gene3D" id="3.80.10.10">
    <property type="entry name" value="Ribonuclease Inhibitor"/>
    <property type="match status" value="1"/>
</dbReference>